<reference evidence="2 3" key="1">
    <citation type="submission" date="2012-04" db="EMBL/GenBank/DDBJ databases">
        <authorList>
            <person name="Durkin A.S."/>
            <person name="McCorrison J."/>
            <person name="Torralba M."/>
            <person name="Gillis M."/>
            <person name="Methe B."/>
            <person name="Sutton G."/>
            <person name="Nelson K.E."/>
        </authorList>
    </citation>
    <scope>NUCLEOTIDE SEQUENCE [LARGE SCALE GENOMIC DNA]</scope>
    <source>
        <strain evidence="2 3">HK2019</strain>
    </source>
</reference>
<keyword evidence="1" id="KW-0812">Transmembrane</keyword>
<dbReference type="EMBL" id="AJTC01000007">
    <property type="protein sequence ID" value="EIJ31694.1"/>
    <property type="molecule type" value="Genomic_DNA"/>
</dbReference>
<keyword evidence="3" id="KW-1185">Reference proteome</keyword>
<comment type="caution">
    <text evidence="2">The sequence shown here is derived from an EMBL/GenBank/DDBJ whole genome shotgun (WGS) entry which is preliminary data.</text>
</comment>
<name>A0ABN0EXD6_HAEPA</name>
<keyword evidence="1" id="KW-0472">Membrane</keyword>
<gene>
    <name evidence="2" type="ORF">HMPREF1119_0505</name>
</gene>
<dbReference type="Proteomes" id="UP000003778">
    <property type="component" value="Unassembled WGS sequence"/>
</dbReference>
<proteinExistence type="predicted"/>
<protein>
    <submittedName>
        <fullName evidence="2">Uncharacterized protein</fullName>
    </submittedName>
</protein>
<feature type="transmembrane region" description="Helical" evidence="1">
    <location>
        <begin position="12"/>
        <end position="30"/>
    </location>
</feature>
<evidence type="ECO:0000313" key="2">
    <source>
        <dbReference type="EMBL" id="EIJ31694.1"/>
    </source>
</evidence>
<keyword evidence="1" id="KW-1133">Transmembrane helix</keyword>
<evidence type="ECO:0000256" key="1">
    <source>
        <dbReference type="SAM" id="Phobius"/>
    </source>
</evidence>
<accession>A0ABN0EXD6</accession>
<evidence type="ECO:0000313" key="3">
    <source>
        <dbReference type="Proteomes" id="UP000003778"/>
    </source>
</evidence>
<sequence>MIVFILIIENDCYLLWLSSLEAYVIARYIFQLKEMLLLP</sequence>
<organism evidence="2 3">
    <name type="scientific">Haemophilus parainfluenzae HK2019</name>
    <dbReference type="NCBI Taxonomy" id="1095746"/>
    <lineage>
        <taxon>Bacteria</taxon>
        <taxon>Pseudomonadati</taxon>
        <taxon>Pseudomonadota</taxon>
        <taxon>Gammaproteobacteria</taxon>
        <taxon>Pasteurellales</taxon>
        <taxon>Pasteurellaceae</taxon>
        <taxon>Haemophilus</taxon>
    </lineage>
</organism>